<proteinExistence type="predicted"/>
<dbReference type="Gene3D" id="3.40.50.300">
    <property type="entry name" value="P-loop containing nucleotide triphosphate hydrolases"/>
    <property type="match status" value="1"/>
</dbReference>
<dbReference type="InterPro" id="IPR027417">
    <property type="entry name" value="P-loop_NTPase"/>
</dbReference>
<dbReference type="RefSeq" id="WP_200251224.1">
    <property type="nucleotide sequence ID" value="NZ_NRRY01000084.1"/>
</dbReference>
<dbReference type="InterPro" id="IPR050678">
    <property type="entry name" value="DNA_Partitioning_ATPase"/>
</dbReference>
<dbReference type="PANTHER" id="PTHR13696:SF96">
    <property type="entry name" value="COBQ_COBB_MIND_PARA NUCLEOTIDE BINDING DOMAIN-CONTAINING PROTEIN"/>
    <property type="match status" value="1"/>
</dbReference>
<dbReference type="AlphaFoldDB" id="A0A9X0WDH7"/>
<organism evidence="2 3">
    <name type="scientific">Lamprobacter modestohalophilus</name>
    <dbReference type="NCBI Taxonomy" id="1064514"/>
    <lineage>
        <taxon>Bacteria</taxon>
        <taxon>Pseudomonadati</taxon>
        <taxon>Pseudomonadota</taxon>
        <taxon>Gammaproteobacteria</taxon>
        <taxon>Chromatiales</taxon>
        <taxon>Chromatiaceae</taxon>
        <taxon>Lamprobacter</taxon>
    </lineage>
</organism>
<dbReference type="CDD" id="cd02042">
    <property type="entry name" value="ParAB_family"/>
    <property type="match status" value="1"/>
</dbReference>
<evidence type="ECO:0000313" key="3">
    <source>
        <dbReference type="Proteomes" id="UP001138768"/>
    </source>
</evidence>
<dbReference type="EMBL" id="NRRY01000084">
    <property type="protein sequence ID" value="MBK1621565.1"/>
    <property type="molecule type" value="Genomic_DNA"/>
</dbReference>
<dbReference type="InterPro" id="IPR002586">
    <property type="entry name" value="CobQ/CobB/MinD/ParA_Nub-bd_dom"/>
</dbReference>
<protein>
    <submittedName>
        <fullName evidence="2">Chromosome partitioning protein ParA</fullName>
    </submittedName>
</protein>
<sequence>MQTFSIISQKGGTGKTTLALNLAVAAEASGIACVIIDLDPQASAKEWSRSRERDAPVVISAHASQLDEVLATAKDNGAALCIIDTAPHSERDALAAARAADLILIPCRPTVLDLRAIKSTKDLADLARVPALAVINAAPPRGHLADEAVEVIKNYGLEVAPLVLTQRAAFVHSLTVGKTVLEYEPGSKAAEEVRELFMLACKHSNMQSIESEASGA</sequence>
<feature type="domain" description="CobQ/CobB/MinD/ParA nucleotide binding" evidence="1">
    <location>
        <begin position="5"/>
        <end position="171"/>
    </location>
</feature>
<dbReference type="PANTHER" id="PTHR13696">
    <property type="entry name" value="P-LOOP CONTAINING NUCLEOSIDE TRIPHOSPHATE HYDROLASE"/>
    <property type="match status" value="1"/>
</dbReference>
<dbReference type="Pfam" id="PF01656">
    <property type="entry name" value="CbiA"/>
    <property type="match status" value="1"/>
</dbReference>
<evidence type="ECO:0000259" key="1">
    <source>
        <dbReference type="Pfam" id="PF01656"/>
    </source>
</evidence>
<dbReference type="PIRSF" id="PIRSF009320">
    <property type="entry name" value="Nuc_binding_HP_1000"/>
    <property type="match status" value="1"/>
</dbReference>
<comment type="caution">
    <text evidence="2">The sequence shown here is derived from an EMBL/GenBank/DDBJ whole genome shotgun (WGS) entry which is preliminary data.</text>
</comment>
<dbReference type="NCBIfam" id="NF041546">
    <property type="entry name" value="ParA_partition"/>
    <property type="match status" value="1"/>
</dbReference>
<accession>A0A9X0WDH7</accession>
<name>A0A9X0WDH7_9GAMM</name>
<reference evidence="2 3" key="1">
    <citation type="journal article" date="2020" name="Microorganisms">
        <title>Osmotic Adaptation and Compatible Solute Biosynthesis of Phototrophic Bacteria as Revealed from Genome Analyses.</title>
        <authorList>
            <person name="Imhoff J.F."/>
            <person name="Rahn T."/>
            <person name="Kunzel S."/>
            <person name="Keller A."/>
            <person name="Neulinger S.C."/>
        </authorList>
    </citation>
    <scope>NUCLEOTIDE SEQUENCE [LARGE SCALE GENOMIC DNA]</scope>
    <source>
        <strain evidence="2 3">DSM 25653</strain>
    </source>
</reference>
<dbReference type="InterPro" id="IPR048089">
    <property type="entry name" value="McdA"/>
</dbReference>
<dbReference type="SUPFAM" id="SSF52540">
    <property type="entry name" value="P-loop containing nucleoside triphosphate hydrolases"/>
    <property type="match status" value="1"/>
</dbReference>
<keyword evidence="3" id="KW-1185">Reference proteome</keyword>
<gene>
    <name evidence="2" type="ORF">CKO42_24775</name>
</gene>
<evidence type="ECO:0000313" key="2">
    <source>
        <dbReference type="EMBL" id="MBK1621565.1"/>
    </source>
</evidence>
<dbReference type="Proteomes" id="UP001138768">
    <property type="component" value="Unassembled WGS sequence"/>
</dbReference>